<protein>
    <submittedName>
        <fullName evidence="9">Teicoplanin resistance protein VanZ</fullName>
    </submittedName>
</protein>
<dbReference type="EMBL" id="WOAA01000012">
    <property type="protein sequence ID" value="MUG67205.1"/>
    <property type="molecule type" value="Genomic_DNA"/>
</dbReference>
<evidence type="ECO:0000313" key="9">
    <source>
        <dbReference type="EMBL" id="PAD71973.1"/>
    </source>
</evidence>
<reference evidence="9 10" key="1">
    <citation type="submission" date="2017-07" db="EMBL/GenBank/DDBJ databases">
        <title>Isolation and whole genome analysis of endospore-forming bacteria from heroin.</title>
        <authorList>
            <person name="Kalinowski J."/>
            <person name="Ahrens B."/>
            <person name="Al-Dilaimi A."/>
            <person name="Winkler A."/>
            <person name="Wibberg D."/>
            <person name="Schleenbecker U."/>
            <person name="Ruckert C."/>
            <person name="Wolfel R."/>
            <person name="Grass G."/>
        </authorList>
    </citation>
    <scope>NUCLEOTIDE SEQUENCE [LARGE SCALE GENOMIC DNA]</scope>
    <source>
        <strain evidence="9 10">7537-G1</strain>
    </source>
</reference>
<feature type="domain" description="VanZ-like" evidence="6">
    <location>
        <begin position="49"/>
        <end position="192"/>
    </location>
</feature>
<dbReference type="RefSeq" id="WP_095267832.1">
    <property type="nucleotide sequence ID" value="NZ_NPBY01000085.1"/>
</dbReference>
<comment type="caution">
    <text evidence="9">The sequence shown here is derived from an EMBL/GenBank/DDBJ whole genome shotgun (WGS) entry which is preliminary data.</text>
</comment>
<sequence>MLEPYLFPISYAFMTFPIAALLCAIPFLVVQYRKYGYFNKFRGFLLYLFLLYLMNAVYLVLLPLPASRHNDPLPVSSYMQWVPFEFVQDIMRETKVVWSEPSTYIRLLKERAFLQVVFNVLLVVPFGMFLRYYARAKWLTCLIASFGLSLLFEITQVTGIYGFYDYPYRLFDVDDLMMNTLGGMIGLVLADWLKNHLPRMERLDEDVDLSTKRVSYTRRGIAFAADMMLLLLIWGGLVILRVPGAYFIVSILYFIVLPYMNEGRTVGSWIVRIRISGEGEHLKLKEILIRNGLLYVVVGGLHSLVFTVHFPGLLHGMYLFGLLIMDGWVFIHLVLCLLNRDRKLLHEYKSNTKLVIG</sequence>
<feature type="transmembrane region" description="Helical" evidence="5">
    <location>
        <begin position="112"/>
        <end position="134"/>
    </location>
</feature>
<dbReference type="EMBL" id="NPBY01000085">
    <property type="protein sequence ID" value="PAD71973.1"/>
    <property type="molecule type" value="Genomic_DNA"/>
</dbReference>
<evidence type="ECO:0000259" key="6">
    <source>
        <dbReference type="Pfam" id="PF04892"/>
    </source>
</evidence>
<keyword evidence="11" id="KW-1185">Reference proteome</keyword>
<feature type="transmembrane region" description="Helical" evidence="5">
    <location>
        <begin position="141"/>
        <end position="164"/>
    </location>
</feature>
<evidence type="ECO:0000256" key="1">
    <source>
        <dbReference type="ARBA" id="ARBA00004141"/>
    </source>
</evidence>
<feature type="transmembrane region" description="Helical" evidence="5">
    <location>
        <begin position="246"/>
        <end position="271"/>
    </location>
</feature>
<dbReference type="Proteomes" id="UP000215596">
    <property type="component" value="Unassembled WGS sequence"/>
</dbReference>
<evidence type="ECO:0000313" key="11">
    <source>
        <dbReference type="Proteomes" id="UP000435177"/>
    </source>
</evidence>
<evidence type="ECO:0000256" key="5">
    <source>
        <dbReference type="SAM" id="Phobius"/>
    </source>
</evidence>
<feature type="transmembrane region" description="Helical" evidence="5">
    <location>
        <begin position="317"/>
        <end position="338"/>
    </location>
</feature>
<organism evidence="9 10">
    <name type="scientific">Paenibacillus campinasensis</name>
    <dbReference type="NCBI Taxonomy" id="66347"/>
    <lineage>
        <taxon>Bacteria</taxon>
        <taxon>Bacillati</taxon>
        <taxon>Bacillota</taxon>
        <taxon>Bacilli</taxon>
        <taxon>Bacillales</taxon>
        <taxon>Paenibacillaceae</taxon>
        <taxon>Paenibacillus</taxon>
    </lineage>
</organism>
<comment type="subcellular location">
    <subcellularLocation>
        <location evidence="1">Membrane</location>
        <topology evidence="1">Multi-pass membrane protein</topology>
    </subcellularLocation>
</comment>
<dbReference type="InterPro" id="IPR010432">
    <property type="entry name" value="RDD"/>
</dbReference>
<keyword evidence="4 5" id="KW-0472">Membrane</keyword>
<evidence type="ECO:0000256" key="4">
    <source>
        <dbReference type="ARBA" id="ARBA00023136"/>
    </source>
</evidence>
<proteinExistence type="predicted"/>
<gene>
    <name evidence="9" type="ORF">CHH67_23630</name>
    <name evidence="8" type="ORF">GNP94_14540</name>
</gene>
<reference evidence="8 11" key="2">
    <citation type="submission" date="2019-11" db="EMBL/GenBank/DDBJ databases">
        <title>Draft genome sequences of five Paenibacillus species of dairy origin.</title>
        <authorList>
            <person name="Olajide A.M."/>
            <person name="Chen S."/>
            <person name="Lapointe G."/>
        </authorList>
    </citation>
    <scope>NUCLEOTIDE SEQUENCE [LARGE SCALE GENOMIC DNA]</scope>
    <source>
        <strain evidence="8 11">3CS1</strain>
    </source>
</reference>
<accession>A0A268EFS7</accession>
<dbReference type="PIRSF" id="PIRSF031578">
    <property type="entry name" value="Uncharacterised_Vanz_RDD-cont"/>
    <property type="match status" value="1"/>
</dbReference>
<evidence type="ECO:0000313" key="8">
    <source>
        <dbReference type="EMBL" id="MUG67205.1"/>
    </source>
</evidence>
<dbReference type="Pfam" id="PF06271">
    <property type="entry name" value="RDD"/>
    <property type="match status" value="1"/>
</dbReference>
<dbReference type="Pfam" id="PF04892">
    <property type="entry name" value="VanZ"/>
    <property type="match status" value="1"/>
</dbReference>
<keyword evidence="3 5" id="KW-1133">Transmembrane helix</keyword>
<dbReference type="OrthoDB" id="4822551at2"/>
<keyword evidence="2 5" id="KW-0812">Transmembrane</keyword>
<evidence type="ECO:0000259" key="7">
    <source>
        <dbReference type="Pfam" id="PF06271"/>
    </source>
</evidence>
<evidence type="ECO:0000256" key="3">
    <source>
        <dbReference type="ARBA" id="ARBA00022989"/>
    </source>
</evidence>
<feature type="domain" description="RDD" evidence="7">
    <location>
        <begin position="217"/>
        <end position="346"/>
    </location>
</feature>
<evidence type="ECO:0000256" key="2">
    <source>
        <dbReference type="ARBA" id="ARBA00022692"/>
    </source>
</evidence>
<dbReference type="AlphaFoldDB" id="A0A268EFS7"/>
<evidence type="ECO:0000313" key="10">
    <source>
        <dbReference type="Proteomes" id="UP000215596"/>
    </source>
</evidence>
<feature type="transmembrane region" description="Helical" evidence="5">
    <location>
        <begin position="176"/>
        <end position="193"/>
    </location>
</feature>
<dbReference type="GO" id="GO:0016020">
    <property type="term" value="C:membrane"/>
    <property type="evidence" value="ECO:0007669"/>
    <property type="project" value="UniProtKB-SubCell"/>
</dbReference>
<name>A0A268EFS7_9BACL</name>
<dbReference type="Proteomes" id="UP000435177">
    <property type="component" value="Unassembled WGS sequence"/>
</dbReference>
<dbReference type="PANTHER" id="PTHR36834:SF1">
    <property type="entry name" value="INTEGRAL MEMBRANE PROTEIN"/>
    <property type="match status" value="1"/>
</dbReference>
<dbReference type="InterPro" id="IPR021192">
    <property type="entry name" value="UCP031578_Vanz/RDD"/>
</dbReference>
<dbReference type="InterPro" id="IPR053150">
    <property type="entry name" value="Teicoplanin_resist-assoc"/>
</dbReference>
<dbReference type="InterPro" id="IPR006976">
    <property type="entry name" value="VanZ-like"/>
</dbReference>
<feature type="transmembrane region" description="Helical" evidence="5">
    <location>
        <begin position="44"/>
        <end position="64"/>
    </location>
</feature>
<feature type="transmembrane region" description="Helical" evidence="5">
    <location>
        <begin position="292"/>
        <end position="311"/>
    </location>
</feature>
<dbReference type="PANTHER" id="PTHR36834">
    <property type="entry name" value="MEMBRANE PROTEIN-RELATED"/>
    <property type="match status" value="1"/>
</dbReference>
<feature type="transmembrane region" description="Helical" evidence="5">
    <location>
        <begin position="220"/>
        <end position="240"/>
    </location>
</feature>
<feature type="transmembrane region" description="Helical" evidence="5">
    <location>
        <begin position="6"/>
        <end position="32"/>
    </location>
</feature>